<protein>
    <submittedName>
        <fullName evidence="1">Uncharacterized protein</fullName>
    </submittedName>
</protein>
<dbReference type="EMBL" id="JAPHNI010000033">
    <property type="protein sequence ID" value="KAJ8117997.1"/>
    <property type="molecule type" value="Genomic_DNA"/>
</dbReference>
<proteinExistence type="predicted"/>
<reference evidence="1" key="1">
    <citation type="submission" date="2022-11" db="EMBL/GenBank/DDBJ databases">
        <title>Genome Sequence of Boeremia exigua.</title>
        <authorList>
            <person name="Buettner E."/>
        </authorList>
    </citation>
    <scope>NUCLEOTIDE SEQUENCE</scope>
    <source>
        <strain evidence="1">CU02</strain>
    </source>
</reference>
<dbReference type="Proteomes" id="UP001153331">
    <property type="component" value="Unassembled WGS sequence"/>
</dbReference>
<accession>A0ACC2IS52</accession>
<sequence>MVASLLVRHASTLQKLDLTLWTLSLPIAQAITTLPALRDFSLRLESAQAVPRAYTSMLRKEERTAWALLAATPEWTHSLRALRIENTGISVQQLLSLIEGAARLRDLRLSSCDMLTSSMWDASLFRKLSCLSVTDCANVHVTETAVGVISKMQRLQTLDLRGCNGLDGEVLEQWNKNVWRVPVFVAPRPRGFLKEDLFIEVDPDYMLEPI</sequence>
<keyword evidence="2" id="KW-1185">Reference proteome</keyword>
<evidence type="ECO:0000313" key="1">
    <source>
        <dbReference type="EMBL" id="KAJ8117997.1"/>
    </source>
</evidence>
<name>A0ACC2IS52_9PLEO</name>
<gene>
    <name evidence="1" type="ORF">OPT61_g929</name>
</gene>
<evidence type="ECO:0000313" key="2">
    <source>
        <dbReference type="Proteomes" id="UP001153331"/>
    </source>
</evidence>
<organism evidence="1 2">
    <name type="scientific">Boeremia exigua</name>
    <dbReference type="NCBI Taxonomy" id="749465"/>
    <lineage>
        <taxon>Eukaryota</taxon>
        <taxon>Fungi</taxon>
        <taxon>Dikarya</taxon>
        <taxon>Ascomycota</taxon>
        <taxon>Pezizomycotina</taxon>
        <taxon>Dothideomycetes</taxon>
        <taxon>Pleosporomycetidae</taxon>
        <taxon>Pleosporales</taxon>
        <taxon>Pleosporineae</taxon>
        <taxon>Didymellaceae</taxon>
        <taxon>Boeremia</taxon>
    </lineage>
</organism>
<comment type="caution">
    <text evidence="1">The sequence shown here is derived from an EMBL/GenBank/DDBJ whole genome shotgun (WGS) entry which is preliminary data.</text>
</comment>